<name>L8ECC2_HUMAN</name>
<dbReference type="OrthoDB" id="9435188at2759"/>
<proteinExistence type="predicted"/>
<dbReference type="EMBL" id="HF583815">
    <property type="protein sequence ID" value="CCQ43312.1"/>
    <property type="molecule type" value="Genomic_DNA"/>
</dbReference>
<sequence>MTKAEMGVSALTRAAFIEECMGRQYINYILKSLICHQQISHFSSVIKAYSSYQLLNLKISC</sequence>
<organism evidence="1">
    <name type="scientific">Homo sapiens</name>
    <name type="common">Human</name>
    <dbReference type="NCBI Taxonomy" id="9606"/>
    <lineage>
        <taxon>Eukaryota</taxon>
        <taxon>Metazoa</taxon>
        <taxon>Chordata</taxon>
        <taxon>Craniata</taxon>
        <taxon>Vertebrata</taxon>
        <taxon>Euteleostomi</taxon>
        <taxon>Mammalia</taxon>
        <taxon>Eutheria</taxon>
        <taxon>Euarchontoglires</taxon>
        <taxon>Primates</taxon>
        <taxon>Haplorrhini</taxon>
        <taxon>Catarrhini</taxon>
        <taxon>Hominidae</taxon>
        <taxon>Homo</taxon>
    </lineage>
</organism>
<gene>
    <name evidence="1" type="primary">GFRA1</name>
</gene>
<evidence type="ECO:0000313" key="1">
    <source>
        <dbReference type="EMBL" id="CCQ43312.1"/>
    </source>
</evidence>
<dbReference type="ChiTaRS" id="GFRA1">
    <property type="organism name" value="human"/>
</dbReference>
<reference evidence="1" key="1">
    <citation type="journal article" date="2013" name="PLoS ONE">
        <title>Direct detection of alternative open reading frames translation products in human significantly expands the proteome.</title>
        <authorList>
            <person name="Vanderperre B."/>
            <person name="Lucier J.-F."/>
            <person name="Motard J."/>
            <person name="Tremblay G."/>
            <person name="Vanderperre S."/>
            <person name="Wisztorski M."/>
            <person name="Salzet M."/>
            <person name="Boisvert F.-M."/>
            <person name="Roucou X."/>
        </authorList>
    </citation>
    <scope>NUCLEOTIDE SEQUENCE</scope>
</reference>
<dbReference type="AlphaFoldDB" id="L8ECC2"/>
<protein>
    <submittedName>
        <fullName evidence="1">Alternative protein GFRA1</fullName>
    </submittedName>
</protein>
<accession>L8ECC2</accession>